<comment type="caution">
    <text evidence="2">The sequence shown here is derived from an EMBL/GenBank/DDBJ whole genome shotgun (WGS) entry which is preliminary data.</text>
</comment>
<reference evidence="2" key="1">
    <citation type="journal article" date="2021" name="Sci. Rep.">
        <title>Diploid genomic architecture of Nitzschia inconspicua, an elite biomass production diatom.</title>
        <authorList>
            <person name="Oliver A."/>
            <person name="Podell S."/>
            <person name="Pinowska A."/>
            <person name="Traller J.C."/>
            <person name="Smith S.R."/>
            <person name="McClure R."/>
            <person name="Beliaev A."/>
            <person name="Bohutskyi P."/>
            <person name="Hill E.A."/>
            <person name="Rabines A."/>
            <person name="Zheng H."/>
            <person name="Allen L.Z."/>
            <person name="Kuo A."/>
            <person name="Grigoriev I.V."/>
            <person name="Allen A.E."/>
            <person name="Hazlebeck D."/>
            <person name="Allen E.E."/>
        </authorList>
    </citation>
    <scope>NUCLEOTIDE SEQUENCE</scope>
    <source>
        <strain evidence="2">Hildebrandi</strain>
    </source>
</reference>
<evidence type="ECO:0000313" key="2">
    <source>
        <dbReference type="EMBL" id="KAG7371732.1"/>
    </source>
</evidence>
<feature type="compositionally biased region" description="Low complexity" evidence="1">
    <location>
        <begin position="88"/>
        <end position="98"/>
    </location>
</feature>
<organism evidence="2 3">
    <name type="scientific">Nitzschia inconspicua</name>
    <dbReference type="NCBI Taxonomy" id="303405"/>
    <lineage>
        <taxon>Eukaryota</taxon>
        <taxon>Sar</taxon>
        <taxon>Stramenopiles</taxon>
        <taxon>Ochrophyta</taxon>
        <taxon>Bacillariophyta</taxon>
        <taxon>Bacillariophyceae</taxon>
        <taxon>Bacillariophycidae</taxon>
        <taxon>Bacillariales</taxon>
        <taxon>Bacillariaceae</taxon>
        <taxon>Nitzschia</taxon>
    </lineage>
</organism>
<name>A0A9K3M0M7_9STRA</name>
<feature type="compositionally biased region" description="Low complexity" evidence="1">
    <location>
        <begin position="107"/>
        <end position="117"/>
    </location>
</feature>
<dbReference type="EMBL" id="JAGRRH010000003">
    <property type="protein sequence ID" value="KAG7371732.1"/>
    <property type="molecule type" value="Genomic_DNA"/>
</dbReference>
<protein>
    <submittedName>
        <fullName evidence="2">Uncharacterized protein</fullName>
    </submittedName>
</protein>
<keyword evidence="3" id="KW-1185">Reference proteome</keyword>
<gene>
    <name evidence="2" type="ORF">IV203_017874</name>
</gene>
<dbReference type="Proteomes" id="UP000693970">
    <property type="component" value="Unassembled WGS sequence"/>
</dbReference>
<evidence type="ECO:0000256" key="1">
    <source>
        <dbReference type="SAM" id="MobiDB-lite"/>
    </source>
</evidence>
<sequence length="160" mass="17784">MNPPILSDRCNSIPKSEAEHRTISFDNPARTAIGMGKVDVPRLDLFMVNGKKRELRRSTQLLGQYRSTSSAFYSSDDVSRQPVKPDISPTNSTTSETSTLKKGATNQQSRGRQRSSFFFSSSKPKITSCNQESSTRLFSTVSKKTPSCYGKQVFKVGCAW</sequence>
<accession>A0A9K3M0M7</accession>
<reference evidence="2" key="2">
    <citation type="submission" date="2021-04" db="EMBL/GenBank/DDBJ databases">
        <authorList>
            <person name="Podell S."/>
        </authorList>
    </citation>
    <scope>NUCLEOTIDE SEQUENCE</scope>
    <source>
        <strain evidence="2">Hildebrandi</strain>
    </source>
</reference>
<feature type="region of interest" description="Disordered" evidence="1">
    <location>
        <begin position="71"/>
        <end position="117"/>
    </location>
</feature>
<dbReference type="AlphaFoldDB" id="A0A9K3M0M7"/>
<evidence type="ECO:0000313" key="3">
    <source>
        <dbReference type="Proteomes" id="UP000693970"/>
    </source>
</evidence>
<proteinExistence type="predicted"/>